<evidence type="ECO:0000256" key="6">
    <source>
        <dbReference type="ARBA" id="ARBA00023277"/>
    </source>
</evidence>
<evidence type="ECO:0000259" key="8">
    <source>
        <dbReference type="Pfam" id="PF00479"/>
    </source>
</evidence>
<dbReference type="NCBIfam" id="TIGR00871">
    <property type="entry name" value="zwf"/>
    <property type="match status" value="1"/>
</dbReference>
<proteinExistence type="inferred from homology"/>
<feature type="binding site" evidence="7">
    <location>
        <position position="319"/>
    </location>
    <ligand>
        <name>substrate</name>
    </ligand>
</feature>
<feature type="active site" description="Proton acceptor" evidence="7">
    <location>
        <position position="233"/>
    </location>
</feature>
<evidence type="ECO:0000256" key="1">
    <source>
        <dbReference type="ARBA" id="ARBA00004937"/>
    </source>
</evidence>
<feature type="binding site" evidence="7">
    <location>
        <position position="209"/>
    </location>
    <ligand>
        <name>substrate</name>
    </ligand>
</feature>
<dbReference type="InterPro" id="IPR036291">
    <property type="entry name" value="NAD(P)-bd_dom_sf"/>
</dbReference>
<dbReference type="HAMAP" id="MF_00966">
    <property type="entry name" value="G6PD"/>
    <property type="match status" value="1"/>
</dbReference>
<evidence type="ECO:0000259" key="9">
    <source>
        <dbReference type="Pfam" id="PF02781"/>
    </source>
</evidence>
<name>A0A412PD05_9FIRM</name>
<dbReference type="InterPro" id="IPR019796">
    <property type="entry name" value="G6P_DH_AS"/>
</dbReference>
<dbReference type="GO" id="GO:0006006">
    <property type="term" value="P:glucose metabolic process"/>
    <property type="evidence" value="ECO:0007669"/>
    <property type="project" value="UniProtKB-KW"/>
</dbReference>
<dbReference type="GO" id="GO:0009051">
    <property type="term" value="P:pentose-phosphate shunt, oxidative branch"/>
    <property type="evidence" value="ECO:0007669"/>
    <property type="project" value="TreeGrafter"/>
</dbReference>
<dbReference type="AlphaFoldDB" id="A0A412PD05"/>
<feature type="binding site" evidence="7">
    <location>
        <position position="175"/>
    </location>
    <ligand>
        <name>substrate</name>
    </ligand>
</feature>
<comment type="caution">
    <text evidence="10">The sequence shown here is derived from an EMBL/GenBank/DDBJ whole genome shotgun (WGS) entry which is preliminary data.</text>
</comment>
<dbReference type="Gene3D" id="3.40.50.720">
    <property type="entry name" value="NAD(P)-binding Rossmann-like Domain"/>
    <property type="match status" value="1"/>
</dbReference>
<dbReference type="GO" id="GO:0050661">
    <property type="term" value="F:NADP binding"/>
    <property type="evidence" value="ECO:0007669"/>
    <property type="project" value="UniProtKB-UniRule"/>
</dbReference>
<dbReference type="SUPFAM" id="SSF51735">
    <property type="entry name" value="NAD(P)-binding Rossmann-fold domains"/>
    <property type="match status" value="1"/>
</dbReference>
<feature type="binding site" evidence="7">
    <location>
        <position position="171"/>
    </location>
    <ligand>
        <name>substrate</name>
    </ligand>
</feature>
<dbReference type="Pfam" id="PF00479">
    <property type="entry name" value="G6PD_N"/>
    <property type="match status" value="1"/>
</dbReference>
<reference evidence="10 11" key="1">
    <citation type="submission" date="2018-08" db="EMBL/GenBank/DDBJ databases">
        <title>A genome reference for cultivated species of the human gut microbiota.</title>
        <authorList>
            <person name="Zou Y."/>
            <person name="Xue W."/>
            <person name="Luo G."/>
        </authorList>
    </citation>
    <scope>NUCLEOTIDE SEQUENCE [LARGE SCALE GENOMIC DNA]</scope>
    <source>
        <strain evidence="10 11">AF18-46</strain>
    </source>
</reference>
<protein>
    <recommendedName>
        <fullName evidence="7">Glucose-6-phosphate 1-dehydrogenase</fullName>
        <shortName evidence="7">G6PD</shortName>
        <ecNumber evidence="7">1.1.1.49</ecNumber>
    </recommendedName>
</protein>
<dbReference type="GO" id="GO:0005829">
    <property type="term" value="C:cytosol"/>
    <property type="evidence" value="ECO:0007669"/>
    <property type="project" value="TreeGrafter"/>
</dbReference>
<sequence length="458" mass="53539">MNKLTLTIFGGTGDLTYRKLLPAMYNLYIKNQLPKEFLITPIGRRDYTDTDYQGVIEPWISEFAQVKVKDEQLQAFFEHIHYFRMDFTAQSQYQLLDQYYEAHPSENHVVYYAVAPDFFEGITDGVSTMENMHEPKIVLEKPFGASLELAKFLSKKLETLFGSDHIYRIDHYLGKEMVRNILTIRDANLLFKNVWNKDNIDHVQISALEEVGVETRGNYYDHAGALKDMVQNHLLQIMSIVAVDDPTGNMNEQQLAVLKQLRSVDKLKIQDTLLLGQYDGYRHELHVDPASTTETFAGLKLFIDNERWQGVPFYIRTGKKMARREIEVKITFKRQREDVDPNVLVIKIQPTEGVYLEFNIKTPGEDSITKAQMDFCQNCNLIFKLNTPEAYERMLHACMIGDNSWFTKWEMIEYSWEYIDALKQMYSDANLPVYTYPQGSIEPKELSQLYHKDFEQWN</sequence>
<comment type="pathway">
    <text evidence="1 7">Carbohydrate degradation; pentose phosphate pathway; D-ribulose 5-phosphate from D-glucose 6-phosphate (oxidative stage): step 1/3.</text>
</comment>
<dbReference type="PRINTS" id="PR00079">
    <property type="entry name" value="G6PDHDRGNASE"/>
</dbReference>
<dbReference type="InterPro" id="IPR022674">
    <property type="entry name" value="G6P_DH_NAD-bd"/>
</dbReference>
<feature type="binding site" evidence="7">
    <location>
        <position position="228"/>
    </location>
    <ligand>
        <name>substrate</name>
    </ligand>
</feature>
<dbReference type="PIRSF" id="PIRSF000110">
    <property type="entry name" value="G6PD"/>
    <property type="match status" value="1"/>
</dbReference>
<dbReference type="InterPro" id="IPR001282">
    <property type="entry name" value="G6P_DH"/>
</dbReference>
<dbReference type="RefSeq" id="WP_118765136.1">
    <property type="nucleotide sequence ID" value="NZ_CABJCF010000003.1"/>
</dbReference>
<evidence type="ECO:0000256" key="5">
    <source>
        <dbReference type="ARBA" id="ARBA00023002"/>
    </source>
</evidence>
<dbReference type="EMBL" id="QRWX01000003">
    <property type="protein sequence ID" value="RGT55115.1"/>
    <property type="molecule type" value="Genomic_DNA"/>
</dbReference>
<organism evidence="10 11">
    <name type="scientific">Solobacterium moorei</name>
    <dbReference type="NCBI Taxonomy" id="102148"/>
    <lineage>
        <taxon>Bacteria</taxon>
        <taxon>Bacillati</taxon>
        <taxon>Bacillota</taxon>
        <taxon>Erysipelotrichia</taxon>
        <taxon>Erysipelotrichales</taxon>
        <taxon>Erysipelotrichaceae</taxon>
        <taxon>Solobacterium</taxon>
    </lineage>
</organism>
<evidence type="ECO:0000256" key="3">
    <source>
        <dbReference type="ARBA" id="ARBA00022526"/>
    </source>
</evidence>
<comment type="catalytic activity">
    <reaction evidence="7">
        <text>D-glucose 6-phosphate + NADP(+) = 6-phospho-D-glucono-1,5-lactone + NADPH + H(+)</text>
        <dbReference type="Rhea" id="RHEA:15841"/>
        <dbReference type="ChEBI" id="CHEBI:15378"/>
        <dbReference type="ChEBI" id="CHEBI:57783"/>
        <dbReference type="ChEBI" id="CHEBI:57955"/>
        <dbReference type="ChEBI" id="CHEBI:58349"/>
        <dbReference type="ChEBI" id="CHEBI:61548"/>
        <dbReference type="EC" id="1.1.1.49"/>
    </reaction>
</comment>
<dbReference type="EC" id="1.1.1.49" evidence="7"/>
<dbReference type="Proteomes" id="UP000284731">
    <property type="component" value="Unassembled WGS sequence"/>
</dbReference>
<dbReference type="GO" id="GO:0004345">
    <property type="term" value="F:glucose-6-phosphate dehydrogenase activity"/>
    <property type="evidence" value="ECO:0007669"/>
    <property type="project" value="UniProtKB-UniRule"/>
</dbReference>
<evidence type="ECO:0000313" key="10">
    <source>
        <dbReference type="EMBL" id="RGT55115.1"/>
    </source>
</evidence>
<feature type="binding site" evidence="7">
    <location>
        <position position="141"/>
    </location>
    <ligand>
        <name>NADP(+)</name>
        <dbReference type="ChEBI" id="CHEBI:58349"/>
    </ligand>
</feature>
<comment type="function">
    <text evidence="7">Catalyzes the oxidation of glucose 6-phosphate to 6-phosphogluconolactone.</text>
</comment>
<comment type="caution">
    <text evidence="7">Lacks conserved residue(s) required for the propagation of feature annotation.</text>
</comment>
<gene>
    <name evidence="7 10" type="primary">zwf</name>
    <name evidence="10" type="ORF">DWX20_08145</name>
</gene>
<keyword evidence="6 7" id="KW-0119">Carbohydrate metabolism</keyword>
<keyword evidence="4 7" id="KW-0521">NADP</keyword>
<comment type="similarity">
    <text evidence="2 7">Belongs to the glucose-6-phosphate dehydrogenase family.</text>
</comment>
<keyword evidence="5 7" id="KW-0560">Oxidoreductase</keyword>
<feature type="binding site" evidence="7">
    <location>
        <position position="44"/>
    </location>
    <ligand>
        <name>NADP(+)</name>
        <dbReference type="ChEBI" id="CHEBI:58349"/>
    </ligand>
</feature>
<dbReference type="Pfam" id="PF02781">
    <property type="entry name" value="G6PD_C"/>
    <property type="match status" value="1"/>
</dbReference>
<feature type="domain" description="Glucose-6-phosphate dehydrogenase C-terminal" evidence="9">
    <location>
        <begin position="183"/>
        <end position="458"/>
    </location>
</feature>
<dbReference type="PANTHER" id="PTHR23429">
    <property type="entry name" value="GLUCOSE-6-PHOSPHATE 1-DEHYDROGENASE G6PD"/>
    <property type="match status" value="1"/>
</dbReference>
<feature type="domain" description="Glucose-6-phosphate dehydrogenase NAD-binding" evidence="8">
    <location>
        <begin position="8"/>
        <end position="180"/>
    </location>
</feature>
<dbReference type="PANTHER" id="PTHR23429:SF0">
    <property type="entry name" value="GLUCOSE-6-PHOSPHATE 1-DEHYDROGENASE"/>
    <property type="match status" value="1"/>
</dbReference>
<evidence type="ECO:0000313" key="11">
    <source>
        <dbReference type="Proteomes" id="UP000284731"/>
    </source>
</evidence>
<feature type="binding site" evidence="7">
    <location>
        <begin position="86"/>
        <end position="87"/>
    </location>
    <ligand>
        <name>NADP(+)</name>
        <dbReference type="ChEBI" id="CHEBI:58349"/>
    </ligand>
</feature>
<evidence type="ECO:0000256" key="4">
    <source>
        <dbReference type="ARBA" id="ARBA00022857"/>
    </source>
</evidence>
<keyword evidence="3 7" id="KW-0313">Glucose metabolism</keyword>
<evidence type="ECO:0000256" key="7">
    <source>
        <dbReference type="HAMAP-Rule" id="MF_00966"/>
    </source>
</evidence>
<dbReference type="InterPro" id="IPR022675">
    <property type="entry name" value="G6P_DH_C"/>
</dbReference>
<evidence type="ECO:0000256" key="2">
    <source>
        <dbReference type="ARBA" id="ARBA00009975"/>
    </source>
</evidence>
<dbReference type="PROSITE" id="PS00069">
    <property type="entry name" value="G6P_DEHYDROGENASE"/>
    <property type="match status" value="1"/>
</dbReference>
<dbReference type="SUPFAM" id="SSF55347">
    <property type="entry name" value="Glyceraldehyde-3-phosphate dehydrogenase-like, C-terminal domain"/>
    <property type="match status" value="1"/>
</dbReference>
<accession>A0A412PD05</accession>
<dbReference type="UniPathway" id="UPA00115">
    <property type="reaction ID" value="UER00408"/>
</dbReference>
<dbReference type="Gene3D" id="3.30.360.10">
    <property type="entry name" value="Dihydrodipicolinate Reductase, domain 2"/>
    <property type="match status" value="1"/>
</dbReference>